<accession>A0A1V1P1S6</accession>
<evidence type="ECO:0000313" key="1">
    <source>
        <dbReference type="EMBL" id="ETR68744.1"/>
    </source>
</evidence>
<protein>
    <submittedName>
        <fullName evidence="1">Uncharacterized protein</fullName>
    </submittedName>
</protein>
<gene>
    <name evidence="1" type="ORF">OMM_10212</name>
</gene>
<comment type="caution">
    <text evidence="1">The sequence shown here is derived from an EMBL/GenBank/DDBJ whole genome shotgun (WGS) entry which is preliminary data.</text>
</comment>
<dbReference type="EMBL" id="ATBP01000846">
    <property type="protein sequence ID" value="ETR68744.1"/>
    <property type="molecule type" value="Genomic_DNA"/>
</dbReference>
<dbReference type="AlphaFoldDB" id="A0A1V1P1S6"/>
<dbReference type="Proteomes" id="UP000189670">
    <property type="component" value="Unassembled WGS sequence"/>
</dbReference>
<evidence type="ECO:0000313" key="2">
    <source>
        <dbReference type="Proteomes" id="UP000189670"/>
    </source>
</evidence>
<proteinExistence type="predicted"/>
<sequence>MKRSTLALAGRQAIKDLEGQENKLSKTAVKNIAQTHPDLLSRAAAFLLLKDSKASYTIEGETPPHNRIERWGRIIGEAGQRKLSITELEYLQQIVISDNRFINTGLRVEGGFVGKHDRASGVDRATHNRLNLGQRPKRFSAFGPCTLMH</sequence>
<reference evidence="2" key="1">
    <citation type="submission" date="2012-11" db="EMBL/GenBank/DDBJ databases">
        <authorList>
            <person name="Lucero-Rivera Y.E."/>
            <person name="Tovar-Ramirez D."/>
        </authorList>
    </citation>
    <scope>NUCLEOTIDE SEQUENCE [LARGE SCALE GENOMIC DNA]</scope>
    <source>
        <strain evidence="2">Araruama</strain>
    </source>
</reference>
<organism evidence="1 2">
    <name type="scientific">Candidatus Magnetoglobus multicellularis str. Araruama</name>
    <dbReference type="NCBI Taxonomy" id="890399"/>
    <lineage>
        <taxon>Bacteria</taxon>
        <taxon>Pseudomonadati</taxon>
        <taxon>Thermodesulfobacteriota</taxon>
        <taxon>Desulfobacteria</taxon>
        <taxon>Desulfobacterales</taxon>
        <taxon>Desulfobacteraceae</taxon>
        <taxon>Candidatus Magnetoglobus</taxon>
    </lineage>
</organism>
<name>A0A1V1P1S6_9BACT</name>